<accession>A0ABU0AD15</accession>
<keyword evidence="1" id="KW-0472">Membrane</keyword>
<keyword evidence="3" id="KW-1185">Reference proteome</keyword>
<feature type="transmembrane region" description="Helical" evidence="1">
    <location>
        <begin position="6"/>
        <end position="30"/>
    </location>
</feature>
<comment type="caution">
    <text evidence="2">The sequence shown here is derived from an EMBL/GenBank/DDBJ whole genome shotgun (WGS) entry which is preliminary data.</text>
</comment>
<keyword evidence="1" id="KW-0812">Transmembrane</keyword>
<dbReference type="Proteomes" id="UP001238088">
    <property type="component" value="Unassembled WGS sequence"/>
</dbReference>
<dbReference type="RefSeq" id="WP_307472084.1">
    <property type="nucleotide sequence ID" value="NZ_JAUSUB010000002.1"/>
</dbReference>
<dbReference type="EMBL" id="JAUSUB010000002">
    <property type="protein sequence ID" value="MDQ0268935.1"/>
    <property type="molecule type" value="Genomic_DNA"/>
</dbReference>
<sequence>MKSKNLVALALLAGMGVVLHTITPGIIMGMKPDMMLTMMFLGIILFPDKKSVLLMGLVTGLLSALTTTFPGGQFPNIIDKLVTAFIFFGLLMLLKKVPMQPLVCTILTGVGTIISGIIFLSSAYFIVGLPDAFLAMFALGVLPAAGFNIVLIIILYPIAQSISKRTKLNEQTIQS</sequence>
<protein>
    <submittedName>
        <fullName evidence="2">Vacuolar-type H+-ATPase subunit I/STV1</fullName>
    </submittedName>
</protein>
<name>A0ABU0AD15_9BACI</name>
<keyword evidence="1" id="KW-1133">Transmembrane helix</keyword>
<evidence type="ECO:0000313" key="2">
    <source>
        <dbReference type="EMBL" id="MDQ0268935.1"/>
    </source>
</evidence>
<dbReference type="InterPro" id="IPR031360">
    <property type="entry name" value="TrpP"/>
</dbReference>
<evidence type="ECO:0000313" key="3">
    <source>
        <dbReference type="Proteomes" id="UP001238088"/>
    </source>
</evidence>
<dbReference type="Pfam" id="PF17099">
    <property type="entry name" value="TrpP"/>
    <property type="match status" value="1"/>
</dbReference>
<feature type="transmembrane region" description="Helical" evidence="1">
    <location>
        <begin position="133"/>
        <end position="158"/>
    </location>
</feature>
<organism evidence="2 3">
    <name type="scientific">Cytobacillus purgationiresistens</name>
    <dbReference type="NCBI Taxonomy" id="863449"/>
    <lineage>
        <taxon>Bacteria</taxon>
        <taxon>Bacillati</taxon>
        <taxon>Bacillota</taxon>
        <taxon>Bacilli</taxon>
        <taxon>Bacillales</taxon>
        <taxon>Bacillaceae</taxon>
        <taxon>Cytobacillus</taxon>
    </lineage>
</organism>
<feature type="transmembrane region" description="Helical" evidence="1">
    <location>
        <begin position="77"/>
        <end position="94"/>
    </location>
</feature>
<gene>
    <name evidence="2" type="ORF">J2S17_000804</name>
</gene>
<feature type="transmembrane region" description="Helical" evidence="1">
    <location>
        <begin position="106"/>
        <end position="127"/>
    </location>
</feature>
<proteinExistence type="predicted"/>
<evidence type="ECO:0000256" key="1">
    <source>
        <dbReference type="SAM" id="Phobius"/>
    </source>
</evidence>
<reference evidence="2 3" key="1">
    <citation type="submission" date="2023-07" db="EMBL/GenBank/DDBJ databases">
        <title>Genomic Encyclopedia of Type Strains, Phase IV (KMG-IV): sequencing the most valuable type-strain genomes for metagenomic binning, comparative biology and taxonomic classification.</title>
        <authorList>
            <person name="Goeker M."/>
        </authorList>
    </citation>
    <scope>NUCLEOTIDE SEQUENCE [LARGE SCALE GENOMIC DNA]</scope>
    <source>
        <strain evidence="2 3">DSM 23494</strain>
    </source>
</reference>